<protein>
    <submittedName>
        <fullName evidence="2">13518_t:CDS:1</fullName>
    </submittedName>
</protein>
<accession>A0A9N9F4L6</accession>
<sequence length="104" mass="11745">SNNTTIVIIALTMSSRGAAASRDQYSDSFLDDLISRFRRDVDRAFSDLWGDTNRSSTTGIRFGVWTPRVDGNVVVSGENKPDDTYNTGTAWTRERRFGRFMVNQ</sequence>
<reference evidence="2" key="1">
    <citation type="submission" date="2021-06" db="EMBL/GenBank/DDBJ databases">
        <authorList>
            <person name="Kallberg Y."/>
            <person name="Tangrot J."/>
            <person name="Rosling A."/>
        </authorList>
    </citation>
    <scope>NUCLEOTIDE SEQUENCE</scope>
    <source>
        <strain evidence="2">IN212</strain>
    </source>
</reference>
<keyword evidence="3" id="KW-1185">Reference proteome</keyword>
<gene>
    <name evidence="2" type="ORF">RFULGI_LOCUS2784</name>
</gene>
<keyword evidence="1" id="KW-0732">Signal</keyword>
<evidence type="ECO:0000313" key="3">
    <source>
        <dbReference type="Proteomes" id="UP000789396"/>
    </source>
</evidence>
<organism evidence="2 3">
    <name type="scientific">Racocetra fulgida</name>
    <dbReference type="NCBI Taxonomy" id="60492"/>
    <lineage>
        <taxon>Eukaryota</taxon>
        <taxon>Fungi</taxon>
        <taxon>Fungi incertae sedis</taxon>
        <taxon>Mucoromycota</taxon>
        <taxon>Glomeromycotina</taxon>
        <taxon>Glomeromycetes</taxon>
        <taxon>Diversisporales</taxon>
        <taxon>Gigasporaceae</taxon>
        <taxon>Racocetra</taxon>
    </lineage>
</organism>
<feature type="chain" id="PRO_5040246938" evidence="1">
    <location>
        <begin position="21"/>
        <end position="104"/>
    </location>
</feature>
<evidence type="ECO:0000256" key="1">
    <source>
        <dbReference type="SAM" id="SignalP"/>
    </source>
</evidence>
<name>A0A9N9F4L6_9GLOM</name>
<feature type="signal peptide" evidence="1">
    <location>
        <begin position="1"/>
        <end position="20"/>
    </location>
</feature>
<proteinExistence type="predicted"/>
<dbReference type="OrthoDB" id="1431247at2759"/>
<comment type="caution">
    <text evidence="2">The sequence shown here is derived from an EMBL/GenBank/DDBJ whole genome shotgun (WGS) entry which is preliminary data.</text>
</comment>
<dbReference type="AlphaFoldDB" id="A0A9N9F4L6"/>
<dbReference type="EMBL" id="CAJVPZ010002225">
    <property type="protein sequence ID" value="CAG8508559.1"/>
    <property type="molecule type" value="Genomic_DNA"/>
</dbReference>
<feature type="non-terminal residue" evidence="2">
    <location>
        <position position="1"/>
    </location>
</feature>
<evidence type="ECO:0000313" key="2">
    <source>
        <dbReference type="EMBL" id="CAG8508559.1"/>
    </source>
</evidence>
<dbReference type="Proteomes" id="UP000789396">
    <property type="component" value="Unassembled WGS sequence"/>
</dbReference>